<dbReference type="GO" id="GO:0046872">
    <property type="term" value="F:metal ion binding"/>
    <property type="evidence" value="ECO:0007669"/>
    <property type="project" value="UniProtKB-KW"/>
</dbReference>
<dbReference type="GO" id="GO:0007165">
    <property type="term" value="P:signal transduction"/>
    <property type="evidence" value="ECO:0007669"/>
    <property type="project" value="TreeGrafter"/>
</dbReference>
<evidence type="ECO:0000256" key="1">
    <source>
        <dbReference type="ARBA" id="ARBA00022723"/>
    </source>
</evidence>
<feature type="binding site" evidence="4">
    <location>
        <position position="267"/>
    </location>
    <ligand>
        <name>Mg(2+)</name>
        <dbReference type="ChEBI" id="CHEBI:18420"/>
        <label>1</label>
        <note>catalytic</note>
    </ligand>
</feature>
<reference evidence="5 6" key="1">
    <citation type="submission" date="2018-03" db="EMBL/GenBank/DDBJ databases">
        <title>Phenotypic and genomic properties of Cyclonatronum proteinivorum gen. nov., sp. nov., a haloalkaliphilic bacteroidete from soda lakes possessing Na+-translocating rhodopsin.</title>
        <authorList>
            <person name="Toshchakov S.V."/>
            <person name="Korzhenkov A."/>
            <person name="Samarov N.I."/>
            <person name="Kublanov I.V."/>
            <person name="Muntyan M.S."/>
            <person name="Sorokin D.Y."/>
        </authorList>
    </citation>
    <scope>NUCLEOTIDE SEQUENCE [LARGE SCALE GENOMIC DNA]</scope>
    <source>
        <strain evidence="5 6">Omega</strain>
    </source>
</reference>
<feature type="binding site" evidence="4">
    <location>
        <position position="144"/>
    </location>
    <ligand>
        <name>Mg(2+)</name>
        <dbReference type="ChEBI" id="CHEBI:18420"/>
        <label>1</label>
        <note>catalytic</note>
    </ligand>
</feature>
<dbReference type="Proteomes" id="UP000254808">
    <property type="component" value="Chromosome"/>
</dbReference>
<dbReference type="PROSITE" id="PS00629">
    <property type="entry name" value="IMP_1"/>
    <property type="match status" value="1"/>
</dbReference>
<proteinExistence type="predicted"/>
<feature type="binding site" evidence="4">
    <location>
        <position position="145"/>
    </location>
    <ligand>
        <name>Mg(2+)</name>
        <dbReference type="ChEBI" id="CHEBI:18420"/>
        <label>1</label>
        <note>catalytic</note>
    </ligand>
</feature>
<dbReference type="InterPro" id="IPR000760">
    <property type="entry name" value="Inositol_monophosphatase-like"/>
</dbReference>
<dbReference type="KEGG" id="cprv:CYPRO_2137"/>
<dbReference type="EMBL" id="CP027806">
    <property type="protein sequence ID" value="AXJ01386.1"/>
    <property type="molecule type" value="Genomic_DNA"/>
</dbReference>
<dbReference type="PANTHER" id="PTHR20854:SF4">
    <property type="entry name" value="INOSITOL-1-MONOPHOSPHATASE-RELATED"/>
    <property type="match status" value="1"/>
</dbReference>
<gene>
    <name evidence="5" type="ORF">CYPRO_2137</name>
</gene>
<keyword evidence="3 4" id="KW-0460">Magnesium</keyword>
<keyword evidence="6" id="KW-1185">Reference proteome</keyword>
<dbReference type="GO" id="GO:0008934">
    <property type="term" value="F:inositol monophosphate 1-phosphatase activity"/>
    <property type="evidence" value="ECO:0007669"/>
    <property type="project" value="TreeGrafter"/>
</dbReference>
<evidence type="ECO:0000313" key="6">
    <source>
        <dbReference type="Proteomes" id="UP000254808"/>
    </source>
</evidence>
<feature type="binding site" evidence="4">
    <location>
        <position position="142"/>
    </location>
    <ligand>
        <name>Mg(2+)</name>
        <dbReference type="ChEBI" id="CHEBI:18420"/>
        <label>1</label>
        <note>catalytic</note>
    </ligand>
</feature>
<feature type="binding site" evidence="4">
    <location>
        <position position="124"/>
    </location>
    <ligand>
        <name>Mg(2+)</name>
        <dbReference type="ChEBI" id="CHEBI:18420"/>
        <label>1</label>
        <note>catalytic</note>
    </ligand>
</feature>
<comment type="cofactor">
    <cofactor evidence="4">
        <name>Mg(2+)</name>
        <dbReference type="ChEBI" id="CHEBI:18420"/>
    </cofactor>
</comment>
<evidence type="ECO:0000313" key="5">
    <source>
        <dbReference type="EMBL" id="AXJ01386.1"/>
    </source>
</evidence>
<dbReference type="SUPFAM" id="SSF56655">
    <property type="entry name" value="Carbohydrate phosphatase"/>
    <property type="match status" value="1"/>
</dbReference>
<protein>
    <submittedName>
        <fullName evidence="5">3'-Phosphoadenosine 5'-phosphosulfate (PAPS) 3'-phosphatase</fullName>
    </submittedName>
</protein>
<keyword evidence="1 4" id="KW-0479">Metal-binding</keyword>
<accession>A0A345ULN4</accession>
<organism evidence="5 6">
    <name type="scientific">Cyclonatronum proteinivorum</name>
    <dbReference type="NCBI Taxonomy" id="1457365"/>
    <lineage>
        <taxon>Bacteria</taxon>
        <taxon>Pseudomonadati</taxon>
        <taxon>Balneolota</taxon>
        <taxon>Balneolia</taxon>
        <taxon>Balneolales</taxon>
        <taxon>Cyclonatronaceae</taxon>
        <taxon>Cyclonatronum</taxon>
    </lineage>
</organism>
<name>A0A345ULN4_9BACT</name>
<dbReference type="AlphaFoldDB" id="A0A345ULN4"/>
<dbReference type="Gene3D" id="3.30.540.10">
    <property type="entry name" value="Fructose-1,6-Bisphosphatase, subunit A, domain 1"/>
    <property type="match status" value="1"/>
</dbReference>
<dbReference type="PANTHER" id="PTHR20854">
    <property type="entry name" value="INOSITOL MONOPHOSPHATASE"/>
    <property type="match status" value="1"/>
</dbReference>
<dbReference type="Pfam" id="PF00459">
    <property type="entry name" value="Inositol_P"/>
    <property type="match status" value="1"/>
</dbReference>
<evidence type="ECO:0000256" key="2">
    <source>
        <dbReference type="ARBA" id="ARBA00022801"/>
    </source>
</evidence>
<evidence type="ECO:0000256" key="4">
    <source>
        <dbReference type="PIRSR" id="PIRSR600760-2"/>
    </source>
</evidence>
<dbReference type="InterPro" id="IPR020583">
    <property type="entry name" value="Inositol_monoP_metal-BS"/>
</dbReference>
<evidence type="ECO:0000256" key="3">
    <source>
        <dbReference type="ARBA" id="ARBA00022842"/>
    </source>
</evidence>
<keyword evidence="2" id="KW-0378">Hydrolase</keyword>
<dbReference type="GO" id="GO:0006020">
    <property type="term" value="P:inositol metabolic process"/>
    <property type="evidence" value="ECO:0007669"/>
    <property type="project" value="TreeGrafter"/>
</dbReference>
<sequence length="332" mass="37230">MYLQPVVSNRQATVFHRLLFNITIIKDAAFGEPFLRSFSLPSSGQTFLIAILLISSDELQHRFTKLQPLIRKAGQHVTHMRKMNQATVTYKSDGSPVTRADEWANEFLKHEISTLFPEDVIIGEEDERKEYPAGSKLVWYLDPIDGTSSFVKGGSDYYVLAGLSCEGQPVLGLHYHPKTDRLIYGWTGHGAKSITGDTSPEPLEAKMPAWSQESRIFIKSYIAELREQVKGLGITRARYLPGMVDMVGPLFGKSEGFVSYRTTAYWDLVAPAAIMAAAGFQHSGTPPNGQAPLLFNDGKWTTTFYYCLPPNTPDTFIASLYEIRQTFETEER</sequence>